<name>A0A3E3IDI1_9FIRM</name>
<feature type="chain" id="PRO_5036080142" evidence="3">
    <location>
        <begin position="26"/>
        <end position="549"/>
    </location>
</feature>
<comment type="caution">
    <text evidence="4">The sequence shown here is derived from an EMBL/GenBank/DDBJ whole genome shotgun (WGS) entry which is preliminary data.</text>
</comment>
<sequence length="549" mass="60926">MKKKLITLLLAAVLTAMTGCGGQNAASGDAAQAPGDTAGAQTEAGEPAPTDSKEKTTFKIAVLLHPLTKDEDFNNKEVFKQAEEATGVHIEWLPISAADAEDKVNIMLASDLPDAFFGLVGEGQIANNMDSFANLAENDLLKTYAPHVAADYETINGGFDLVTWPDGSIRSLMTGRQTSYENDGEGIMFINKAWLDKAGKEIPTTTEEFLDVLRAFRDGDMNGNGDTTDEIPLEPSQSDWCSKIMNLANPWGIAGTDSSDEAAFKMVKDGKVVGTADTEEFRSFLEFAHQLVEEGLLDMESFSQTSEQYHAKLSEGVVGCYWAWNPYGDQSETAAADYVVVPALQAPDGPGYVKTGSQDKFAANRTGFAITSACKDVPRLLEWWDYLSSSTDMKYTSRFGPKGEAWDMDENGTVFEKLPESLTDDFTIENYKYTYGMVDYGPLIRKDENAEVLEDVAWTSWYRIECVKEVHDYCLPAENQLPIRFVDPAKTNERTFIETELLAYIRNYIATSILEGIDDGSWNAHLEQLKALQYDAWLQWYQDYLDGKF</sequence>
<dbReference type="RefSeq" id="WP_025488234.1">
    <property type="nucleotide sequence ID" value="NZ_CALBAU010000460.1"/>
</dbReference>
<evidence type="ECO:0000313" key="4">
    <source>
        <dbReference type="EMBL" id="RGE65103.1"/>
    </source>
</evidence>
<gene>
    <name evidence="5" type="ORF">DWY69_06335</name>
    <name evidence="4" type="ORF">DXC51_01905</name>
</gene>
<evidence type="ECO:0000313" key="6">
    <source>
        <dbReference type="Proteomes" id="UP000260812"/>
    </source>
</evidence>
<dbReference type="SUPFAM" id="SSF53850">
    <property type="entry name" value="Periplasmic binding protein-like II"/>
    <property type="match status" value="1"/>
</dbReference>
<dbReference type="EMBL" id="QVLU01000004">
    <property type="protein sequence ID" value="RGE73095.1"/>
    <property type="molecule type" value="Genomic_DNA"/>
</dbReference>
<dbReference type="PANTHER" id="PTHR43649">
    <property type="entry name" value="ARABINOSE-BINDING PROTEIN-RELATED"/>
    <property type="match status" value="1"/>
</dbReference>
<feature type="signal peptide" evidence="3">
    <location>
        <begin position="1"/>
        <end position="25"/>
    </location>
</feature>
<evidence type="ECO:0000256" key="1">
    <source>
        <dbReference type="ARBA" id="ARBA00022729"/>
    </source>
</evidence>
<keyword evidence="6" id="KW-1185">Reference proteome</keyword>
<reference evidence="4 7" key="1">
    <citation type="submission" date="2018-08" db="EMBL/GenBank/DDBJ databases">
        <title>A genome reference for cultivated species of the human gut microbiota.</title>
        <authorList>
            <person name="Zou Y."/>
            <person name="Xue W."/>
            <person name="Luo G."/>
        </authorList>
    </citation>
    <scope>NUCLEOTIDE SEQUENCE [LARGE SCALE GENOMIC DNA]</scope>
    <source>
        <strain evidence="5 7">AF26-4BH</strain>
        <strain evidence="4">TF05-5AC</strain>
    </source>
</reference>
<keyword evidence="1 3" id="KW-0732">Signal</keyword>
<accession>A0A3E3IDI1</accession>
<dbReference type="PROSITE" id="PS51257">
    <property type="entry name" value="PROKAR_LIPOPROTEIN"/>
    <property type="match status" value="1"/>
</dbReference>
<evidence type="ECO:0000313" key="7">
    <source>
        <dbReference type="Proteomes" id="UP000261166"/>
    </source>
</evidence>
<dbReference type="EMBL" id="QVLV01000001">
    <property type="protein sequence ID" value="RGE65103.1"/>
    <property type="molecule type" value="Genomic_DNA"/>
</dbReference>
<protein>
    <submittedName>
        <fullName evidence="4">Extracellular solute-binding protein</fullName>
    </submittedName>
</protein>
<dbReference type="PANTHER" id="PTHR43649:SF33">
    <property type="entry name" value="POLYGALACTURONAN_RHAMNOGALACTURONAN-BINDING PROTEIN YTCQ"/>
    <property type="match status" value="1"/>
</dbReference>
<organism evidence="4 6">
    <name type="scientific">Eisenbergiella massiliensis</name>
    <dbReference type="NCBI Taxonomy" id="1720294"/>
    <lineage>
        <taxon>Bacteria</taxon>
        <taxon>Bacillati</taxon>
        <taxon>Bacillota</taxon>
        <taxon>Clostridia</taxon>
        <taxon>Lachnospirales</taxon>
        <taxon>Lachnospiraceae</taxon>
        <taxon>Eisenbergiella</taxon>
    </lineage>
</organism>
<feature type="region of interest" description="Disordered" evidence="2">
    <location>
        <begin position="24"/>
        <end position="53"/>
    </location>
</feature>
<dbReference type="Proteomes" id="UP000260812">
    <property type="component" value="Unassembled WGS sequence"/>
</dbReference>
<dbReference type="OrthoDB" id="1845365at2"/>
<proteinExistence type="predicted"/>
<dbReference type="GeneID" id="97985666"/>
<dbReference type="Proteomes" id="UP000261166">
    <property type="component" value="Unassembled WGS sequence"/>
</dbReference>
<evidence type="ECO:0000256" key="2">
    <source>
        <dbReference type="SAM" id="MobiDB-lite"/>
    </source>
</evidence>
<dbReference type="InterPro" id="IPR050490">
    <property type="entry name" value="Bact_solute-bd_prot1"/>
</dbReference>
<evidence type="ECO:0000256" key="3">
    <source>
        <dbReference type="SAM" id="SignalP"/>
    </source>
</evidence>
<dbReference type="Gene3D" id="3.40.190.10">
    <property type="entry name" value="Periplasmic binding protein-like II"/>
    <property type="match status" value="2"/>
</dbReference>
<evidence type="ECO:0000313" key="5">
    <source>
        <dbReference type="EMBL" id="RGE73095.1"/>
    </source>
</evidence>
<dbReference type="AlphaFoldDB" id="A0A3E3IDI1"/>